<feature type="transmembrane region" description="Helical" evidence="11">
    <location>
        <begin position="371"/>
        <end position="390"/>
    </location>
</feature>
<comment type="cofactor">
    <cofactor evidence="1 11">
        <name>Zn(2+)</name>
        <dbReference type="ChEBI" id="CHEBI:29105"/>
    </cofactor>
</comment>
<evidence type="ECO:0000256" key="10">
    <source>
        <dbReference type="ARBA" id="ARBA00023136"/>
    </source>
</evidence>
<feature type="transmembrane region" description="Helical" evidence="11">
    <location>
        <begin position="12"/>
        <end position="31"/>
    </location>
</feature>
<evidence type="ECO:0000256" key="3">
    <source>
        <dbReference type="ARBA" id="ARBA00007931"/>
    </source>
</evidence>
<dbReference type="GO" id="GO:0004222">
    <property type="term" value="F:metalloendopeptidase activity"/>
    <property type="evidence" value="ECO:0007669"/>
    <property type="project" value="InterPro"/>
</dbReference>
<keyword evidence="11" id="KW-0479">Metal-binding</keyword>
<feature type="transmembrane region" description="Helical" evidence="11">
    <location>
        <begin position="125"/>
        <end position="145"/>
    </location>
</feature>
<evidence type="ECO:0000313" key="13">
    <source>
        <dbReference type="EMBL" id="RRH75071.1"/>
    </source>
</evidence>
<keyword evidence="9 11" id="KW-0482">Metalloprotease</keyword>
<reference evidence="13 14" key="1">
    <citation type="submission" date="2018-11" db="EMBL/GenBank/DDBJ databases">
        <title>Gemmobacter sp. nov., YIM 102744-1 draft genome.</title>
        <authorList>
            <person name="Li G."/>
            <person name="Jiang Y."/>
        </authorList>
    </citation>
    <scope>NUCLEOTIDE SEQUENCE [LARGE SCALE GENOMIC DNA]</scope>
    <source>
        <strain evidence="13 14">YIM 102744-1</strain>
    </source>
</reference>
<keyword evidence="14" id="KW-1185">Reference proteome</keyword>
<dbReference type="EMBL" id="RRAZ01000011">
    <property type="protein sequence ID" value="RRH75071.1"/>
    <property type="molecule type" value="Genomic_DNA"/>
</dbReference>
<evidence type="ECO:0000256" key="5">
    <source>
        <dbReference type="ARBA" id="ARBA00022692"/>
    </source>
</evidence>
<dbReference type="GO" id="GO:0006508">
    <property type="term" value="P:proteolysis"/>
    <property type="evidence" value="ECO:0007669"/>
    <property type="project" value="UniProtKB-KW"/>
</dbReference>
<dbReference type="GO" id="GO:0046872">
    <property type="term" value="F:metal ion binding"/>
    <property type="evidence" value="ECO:0007669"/>
    <property type="project" value="UniProtKB-KW"/>
</dbReference>
<comment type="similarity">
    <text evidence="3 11">Belongs to the peptidase M50B family.</text>
</comment>
<keyword evidence="8 11" id="KW-1133">Transmembrane helix</keyword>
<evidence type="ECO:0000259" key="12">
    <source>
        <dbReference type="PROSITE" id="PS50106"/>
    </source>
</evidence>
<keyword evidence="6 11" id="KW-0378">Hydrolase</keyword>
<dbReference type="CDD" id="cd23081">
    <property type="entry name" value="cpPDZ_EcRseP-like"/>
    <property type="match status" value="1"/>
</dbReference>
<dbReference type="Pfam" id="PF02163">
    <property type="entry name" value="Peptidase_M50"/>
    <property type="match status" value="1"/>
</dbReference>
<proteinExistence type="inferred from homology"/>
<evidence type="ECO:0000256" key="4">
    <source>
        <dbReference type="ARBA" id="ARBA00022670"/>
    </source>
</evidence>
<dbReference type="Gene3D" id="2.30.42.10">
    <property type="match status" value="2"/>
</dbReference>
<dbReference type="Pfam" id="PF17820">
    <property type="entry name" value="PDZ_6"/>
    <property type="match status" value="1"/>
</dbReference>
<comment type="caution">
    <text evidence="13">The sequence shown here is derived from an EMBL/GenBank/DDBJ whole genome shotgun (WGS) entry which is preliminary data.</text>
</comment>
<dbReference type="CDD" id="cd06163">
    <property type="entry name" value="S2P-M50_PDZ_RseP-like"/>
    <property type="match status" value="1"/>
</dbReference>
<evidence type="ECO:0000256" key="7">
    <source>
        <dbReference type="ARBA" id="ARBA00022833"/>
    </source>
</evidence>
<evidence type="ECO:0000256" key="2">
    <source>
        <dbReference type="ARBA" id="ARBA00004141"/>
    </source>
</evidence>
<dbReference type="AlphaFoldDB" id="A0A3P3DLM3"/>
<accession>A0A3P3DLM3</accession>
<dbReference type="InterPro" id="IPR001478">
    <property type="entry name" value="PDZ"/>
</dbReference>
<evidence type="ECO:0000256" key="1">
    <source>
        <dbReference type="ARBA" id="ARBA00001947"/>
    </source>
</evidence>
<keyword evidence="4 13" id="KW-0645">Protease</keyword>
<evidence type="ECO:0000256" key="9">
    <source>
        <dbReference type="ARBA" id="ARBA00023049"/>
    </source>
</evidence>
<dbReference type="GO" id="GO:0016020">
    <property type="term" value="C:membrane"/>
    <property type="evidence" value="ECO:0007669"/>
    <property type="project" value="UniProtKB-SubCell"/>
</dbReference>
<evidence type="ECO:0000313" key="14">
    <source>
        <dbReference type="Proteomes" id="UP000282125"/>
    </source>
</evidence>
<evidence type="ECO:0000256" key="11">
    <source>
        <dbReference type="RuleBase" id="RU362031"/>
    </source>
</evidence>
<organism evidence="13 14">
    <name type="scientific">Falsigemmobacter faecalis</name>
    <dbReference type="NCBI Taxonomy" id="2488730"/>
    <lineage>
        <taxon>Bacteria</taxon>
        <taxon>Pseudomonadati</taxon>
        <taxon>Pseudomonadota</taxon>
        <taxon>Alphaproteobacteria</taxon>
        <taxon>Rhodobacterales</taxon>
        <taxon>Paracoccaceae</taxon>
        <taxon>Falsigemmobacter</taxon>
    </lineage>
</organism>
<dbReference type="InterPro" id="IPR008915">
    <property type="entry name" value="Peptidase_M50"/>
</dbReference>
<protein>
    <recommendedName>
        <fullName evidence="11">Zinc metalloprotease</fullName>
        <ecNumber evidence="11">3.4.24.-</ecNumber>
    </recommendedName>
</protein>
<dbReference type="PANTHER" id="PTHR42837">
    <property type="entry name" value="REGULATOR OF SIGMA-E PROTEASE RSEP"/>
    <property type="match status" value="1"/>
</dbReference>
<dbReference type="SUPFAM" id="SSF50156">
    <property type="entry name" value="PDZ domain-like"/>
    <property type="match status" value="2"/>
</dbReference>
<keyword evidence="5 11" id="KW-0812">Transmembrane</keyword>
<evidence type="ECO:0000256" key="6">
    <source>
        <dbReference type="ARBA" id="ARBA00022801"/>
    </source>
</evidence>
<feature type="transmembrane region" description="Helical" evidence="11">
    <location>
        <begin position="421"/>
        <end position="442"/>
    </location>
</feature>
<dbReference type="PROSITE" id="PS50106">
    <property type="entry name" value="PDZ"/>
    <property type="match status" value="1"/>
</dbReference>
<dbReference type="NCBIfam" id="TIGR00054">
    <property type="entry name" value="RIP metalloprotease RseP"/>
    <property type="match status" value="1"/>
</dbReference>
<dbReference type="OrthoDB" id="9782003at2"/>
<name>A0A3P3DLM3_9RHOB</name>
<dbReference type="InterPro" id="IPR041489">
    <property type="entry name" value="PDZ_6"/>
</dbReference>
<evidence type="ECO:0000256" key="8">
    <source>
        <dbReference type="ARBA" id="ARBA00022989"/>
    </source>
</evidence>
<dbReference type="Proteomes" id="UP000282125">
    <property type="component" value="Unassembled WGS sequence"/>
</dbReference>
<dbReference type="RefSeq" id="WP_124964638.1">
    <property type="nucleotide sequence ID" value="NZ_RRAZ01000011.1"/>
</dbReference>
<keyword evidence="10 11" id="KW-0472">Membrane</keyword>
<dbReference type="InterPro" id="IPR036034">
    <property type="entry name" value="PDZ_sf"/>
</dbReference>
<dbReference type="PANTHER" id="PTHR42837:SF2">
    <property type="entry name" value="MEMBRANE METALLOPROTEASE ARASP2, CHLOROPLASTIC-RELATED"/>
    <property type="match status" value="1"/>
</dbReference>
<gene>
    <name evidence="13" type="primary">rseP</name>
    <name evidence="13" type="ORF">EG244_08790</name>
</gene>
<dbReference type="InterPro" id="IPR004387">
    <property type="entry name" value="Pept_M50_Zn"/>
</dbReference>
<sequence length="444" mass="46961">MEFFAQFPDFGGGLRTLLAFVAALSVIVAIHEYGHYIVGRWCGIKADVFSLGFGPVIFSRVDRHGTRWQIAALPLGGFVKFKGDADAASGRDEEMMSALSPEAARDTMHGAPLWARAATVAAGPVFNFIFSMLIFAGIALSVGIATDEARIGEIKPMPGAESLQEGDLITALNGRPVADLREFATLATELPPAPSADYSVERAGRIFQLTGPFPFPPRADQVNPDSPAQEAGLRAGDVILAVNGAAISSFTELRDYVAAAEGSQVALQLWRDGAVLDVVLTPKRMDVPRAEGGFETRWLIGVTGGLVFVPETRSAGPLEALQMSASQVGTIIKTSLSGMWHMVTGAISSCNLRGPLGIAQSSGNAAAQGSFTFIWFIGMLSTAVGLMNLFPVPVLDGGHLVFHAWEAVTGKPPSERALRGLMAAGLTILLSLMIFALSNDLFCP</sequence>
<dbReference type="SMART" id="SM00228">
    <property type="entry name" value="PDZ"/>
    <property type="match status" value="1"/>
</dbReference>
<dbReference type="EC" id="3.4.24.-" evidence="11"/>
<comment type="subcellular location">
    <subcellularLocation>
        <location evidence="2">Membrane</location>
        <topology evidence="2">Multi-pass membrane protein</topology>
    </subcellularLocation>
</comment>
<keyword evidence="7 11" id="KW-0862">Zinc</keyword>
<feature type="domain" description="PDZ" evidence="12">
    <location>
        <begin position="221"/>
        <end position="251"/>
    </location>
</feature>